<comment type="caution">
    <text evidence="15">The sequence shown here is derived from an EMBL/GenBank/DDBJ whole genome shotgun (WGS) entry which is preliminary data.</text>
</comment>
<dbReference type="AlphaFoldDB" id="A0A8H4K9G3"/>
<protein>
    <recommendedName>
        <fullName evidence="12">alpha-1,2-Mannosidase</fullName>
        <ecNumber evidence="12">3.2.1.-</ecNumber>
    </recommendedName>
</protein>
<dbReference type="Proteomes" id="UP000605986">
    <property type="component" value="Unassembled WGS sequence"/>
</dbReference>
<keyword evidence="4" id="KW-0732">Signal</keyword>
<dbReference type="GO" id="GO:0005975">
    <property type="term" value="P:carbohydrate metabolic process"/>
    <property type="evidence" value="ECO:0007669"/>
    <property type="project" value="InterPro"/>
</dbReference>
<dbReference type="EC" id="3.2.1.-" evidence="12"/>
<feature type="region of interest" description="Disordered" evidence="13">
    <location>
        <begin position="30"/>
        <end position="51"/>
    </location>
</feature>
<feature type="active site" evidence="11">
    <location>
        <position position="408"/>
    </location>
</feature>
<dbReference type="InterPro" id="IPR012341">
    <property type="entry name" value="6hp_glycosidase-like_sf"/>
</dbReference>
<feature type="active site" description="Proton donor" evidence="11">
    <location>
        <position position="362"/>
    </location>
</feature>
<keyword evidence="7" id="KW-0325">Glycoprotein</keyword>
<evidence type="ECO:0000256" key="14">
    <source>
        <dbReference type="SAM" id="Phobius"/>
    </source>
</evidence>
<evidence type="ECO:0000313" key="16">
    <source>
        <dbReference type="Proteomes" id="UP000605986"/>
    </source>
</evidence>
<dbReference type="InterPro" id="IPR001382">
    <property type="entry name" value="Glyco_hydro_47"/>
</dbReference>
<keyword evidence="14" id="KW-0472">Membrane</keyword>
<keyword evidence="14" id="KW-0812">Transmembrane</keyword>
<evidence type="ECO:0000256" key="6">
    <source>
        <dbReference type="ARBA" id="ARBA00023157"/>
    </source>
</evidence>
<name>A0A8H4K9G3_9HYPO</name>
<evidence type="ECO:0000256" key="11">
    <source>
        <dbReference type="PIRSR" id="PIRSR601382-1"/>
    </source>
</evidence>
<dbReference type="GO" id="GO:0016020">
    <property type="term" value="C:membrane"/>
    <property type="evidence" value="ECO:0007669"/>
    <property type="project" value="InterPro"/>
</dbReference>
<comment type="pathway">
    <text evidence="2">Protein modification; protein glycosylation.</text>
</comment>
<dbReference type="GO" id="GO:0036503">
    <property type="term" value="P:ERAD pathway"/>
    <property type="evidence" value="ECO:0007669"/>
    <property type="project" value="UniProtKB-ARBA"/>
</dbReference>
<dbReference type="UniPathway" id="UPA00378"/>
<feature type="transmembrane region" description="Helical" evidence="14">
    <location>
        <begin position="6"/>
        <end position="27"/>
    </location>
</feature>
<keyword evidence="6" id="KW-1015">Disulfide bond</keyword>
<dbReference type="Gene3D" id="1.50.10.10">
    <property type="match status" value="2"/>
</dbReference>
<evidence type="ECO:0000256" key="4">
    <source>
        <dbReference type="ARBA" id="ARBA00022729"/>
    </source>
</evidence>
<evidence type="ECO:0000256" key="7">
    <source>
        <dbReference type="ARBA" id="ARBA00023180"/>
    </source>
</evidence>
<dbReference type="Pfam" id="PF01532">
    <property type="entry name" value="Glyco_hydro_47"/>
    <property type="match status" value="1"/>
</dbReference>
<feature type="active site" description="Proton donor" evidence="11">
    <location>
        <position position="138"/>
    </location>
</feature>
<keyword evidence="8 12" id="KW-0326">Glycosidase</keyword>
<comment type="catalytic activity">
    <reaction evidence="10">
        <text>N(4)-(alpha-D-Man-(1-&gt;2)-alpha-D-Man-(1-&gt;2)-alpha-D-Man-(1-&gt;3)-[alpha-D-Man-(1-&gt;2)-alpha-D-Man-(1-&gt;3)-[alpha-D-Man-(1-&gt;2)-alpha-D-Man-(1-&gt;6)]-alpha-D-Man-(1-&gt;6)]-beta-D-Man-(1-&gt;4)-beta-D-GlcNAc-(1-&gt;4)-beta-D-GlcNAc)-L-asparaginyl-[protein] (N-glucan mannose isomer 9A1,2,3B1,2,3) + 4 H2O = N(4)-(alpha-D-Man-(1-&gt;3)-[alpha-D-Man-(1-&gt;3)-[alpha-D-Man-(1-&gt;6)]-alpha-D-Man-(1-&gt;6)]-beta-D-Man-(1-&gt;4)-beta-D-GlcNAc-(1-&gt;4)-beta-D-GlcNAc)-L-asparaginyl-[protein] (N-glucan mannose isomer 5A1,2) + 4 beta-D-mannose</text>
        <dbReference type="Rhea" id="RHEA:56008"/>
        <dbReference type="Rhea" id="RHEA-COMP:14356"/>
        <dbReference type="Rhea" id="RHEA-COMP:14367"/>
        <dbReference type="ChEBI" id="CHEBI:15377"/>
        <dbReference type="ChEBI" id="CHEBI:28563"/>
        <dbReference type="ChEBI" id="CHEBI:59087"/>
        <dbReference type="ChEBI" id="CHEBI:139493"/>
        <dbReference type="EC" id="3.2.1.113"/>
    </reaction>
</comment>
<evidence type="ECO:0000256" key="9">
    <source>
        <dbReference type="ARBA" id="ARBA00047669"/>
    </source>
</evidence>
<dbReference type="PANTHER" id="PTHR11742">
    <property type="entry name" value="MANNOSYL-OLIGOSACCHARIDE ALPHA-1,2-MANNOSIDASE-RELATED"/>
    <property type="match status" value="1"/>
</dbReference>
<feature type="active site" evidence="11">
    <location>
        <position position="254"/>
    </location>
</feature>
<feature type="compositionally biased region" description="Polar residues" evidence="13">
    <location>
        <begin position="30"/>
        <end position="46"/>
    </location>
</feature>
<evidence type="ECO:0000256" key="1">
    <source>
        <dbReference type="ARBA" id="ARBA00001913"/>
    </source>
</evidence>
<evidence type="ECO:0000256" key="2">
    <source>
        <dbReference type="ARBA" id="ARBA00004922"/>
    </source>
</evidence>
<dbReference type="SUPFAM" id="SSF48225">
    <property type="entry name" value="Seven-hairpin glycosidases"/>
    <property type="match status" value="1"/>
</dbReference>
<dbReference type="GO" id="GO:0004571">
    <property type="term" value="F:mannosyl-oligosaccharide 1,2-alpha-mannosidase activity"/>
    <property type="evidence" value="ECO:0007669"/>
    <property type="project" value="UniProtKB-EC"/>
</dbReference>
<gene>
    <name evidence="15" type="ORF">F53441_10466</name>
</gene>
<dbReference type="EMBL" id="JAADJG010000498">
    <property type="protein sequence ID" value="KAF4445821.1"/>
    <property type="molecule type" value="Genomic_DNA"/>
</dbReference>
<evidence type="ECO:0000256" key="10">
    <source>
        <dbReference type="ARBA" id="ARBA00048605"/>
    </source>
</evidence>
<comment type="similarity">
    <text evidence="3 12">Belongs to the glycosyl hydrolase 47 family.</text>
</comment>
<keyword evidence="14" id="KW-1133">Transmembrane helix</keyword>
<dbReference type="OrthoDB" id="8118055at2759"/>
<evidence type="ECO:0000256" key="5">
    <source>
        <dbReference type="ARBA" id="ARBA00022801"/>
    </source>
</evidence>
<dbReference type="GO" id="GO:0005509">
    <property type="term" value="F:calcium ion binding"/>
    <property type="evidence" value="ECO:0007669"/>
    <property type="project" value="InterPro"/>
</dbReference>
<evidence type="ECO:0000256" key="12">
    <source>
        <dbReference type="RuleBase" id="RU361193"/>
    </source>
</evidence>
<evidence type="ECO:0000256" key="13">
    <source>
        <dbReference type="SAM" id="MobiDB-lite"/>
    </source>
</evidence>
<comment type="catalytic activity">
    <reaction evidence="9">
        <text>N(4)-(alpha-D-Man-(1-&gt;2)-alpha-D-Man-(1-&gt;2)-alpha-D-Man-(1-&gt;3)-[alpha-D-Man-(1-&gt;3)-[alpha-D-Man-(1-&gt;2)-alpha-D-Man-(1-&gt;6)]-alpha-D-Man-(1-&gt;6)]-beta-D-Man-(1-&gt;4)-beta-D-GlcNAc-(1-&gt;4)-beta-D-GlcNAc)-L-asparaginyl-[protein] (N-glucan mannose isomer 8A1,2,3B1,3) + 3 H2O = N(4)-(alpha-D-Man-(1-&gt;3)-[alpha-D-Man-(1-&gt;3)-[alpha-D-Man-(1-&gt;6)]-alpha-D-Man-(1-&gt;6)]-beta-D-Man-(1-&gt;4)-beta-D-GlcNAc-(1-&gt;4)-beta-D-GlcNAc)-L-asparaginyl-[protein] (N-glucan mannose isomer 5A1,2) + 3 beta-D-mannose</text>
        <dbReference type="Rhea" id="RHEA:56028"/>
        <dbReference type="Rhea" id="RHEA-COMP:14358"/>
        <dbReference type="Rhea" id="RHEA-COMP:14367"/>
        <dbReference type="ChEBI" id="CHEBI:15377"/>
        <dbReference type="ChEBI" id="CHEBI:28563"/>
        <dbReference type="ChEBI" id="CHEBI:59087"/>
        <dbReference type="ChEBI" id="CHEBI:60628"/>
        <dbReference type="EC" id="3.2.1.113"/>
    </reaction>
</comment>
<comment type="cofactor">
    <cofactor evidence="1">
        <name>Ca(2+)</name>
        <dbReference type="ChEBI" id="CHEBI:29108"/>
    </cofactor>
</comment>
<evidence type="ECO:0000313" key="15">
    <source>
        <dbReference type="EMBL" id="KAF4445821.1"/>
    </source>
</evidence>
<dbReference type="PRINTS" id="PR00747">
    <property type="entry name" value="GLYHDRLASE47"/>
</dbReference>
<dbReference type="PANTHER" id="PTHR11742:SF101">
    <property type="entry name" value="MANNOSYL-OLIGOSACCHARIDE ALPHA-1,2-MANNOSIDASE 1B"/>
    <property type="match status" value="1"/>
</dbReference>
<organism evidence="15 16">
    <name type="scientific">Fusarium austroafricanum</name>
    <dbReference type="NCBI Taxonomy" id="2364996"/>
    <lineage>
        <taxon>Eukaryota</taxon>
        <taxon>Fungi</taxon>
        <taxon>Dikarya</taxon>
        <taxon>Ascomycota</taxon>
        <taxon>Pezizomycotina</taxon>
        <taxon>Sordariomycetes</taxon>
        <taxon>Hypocreomycetidae</taxon>
        <taxon>Hypocreales</taxon>
        <taxon>Nectriaceae</taxon>
        <taxon>Fusarium</taxon>
        <taxon>Fusarium concolor species complex</taxon>
    </lineage>
</organism>
<proteinExistence type="inferred from homology"/>
<evidence type="ECO:0000256" key="8">
    <source>
        <dbReference type="ARBA" id="ARBA00023295"/>
    </source>
</evidence>
<reference evidence="15" key="1">
    <citation type="submission" date="2020-01" db="EMBL/GenBank/DDBJ databases">
        <title>Identification and distribution of gene clusters putatively required for synthesis of sphingolipid metabolism inhibitors in phylogenetically diverse species of the filamentous fungus Fusarium.</title>
        <authorList>
            <person name="Kim H.-S."/>
            <person name="Busman M."/>
            <person name="Brown D.W."/>
            <person name="Divon H."/>
            <person name="Uhlig S."/>
            <person name="Proctor R.H."/>
        </authorList>
    </citation>
    <scope>NUCLEOTIDE SEQUENCE</scope>
    <source>
        <strain evidence="15">NRRL 53441</strain>
    </source>
</reference>
<sequence>MQKSTQRVIIWLGAIFIGWHVISLLFSGRASQPSRPKANSQQATTKTKGDPQRAAAIVEAFQFSWDKYEKYAAPHDTLLPISKTFENDRNGWGATAVDGLSTAIIMEEAAIVDKILRQIAATNFSVTARDDEVISLFETTIRYLGGLLSDRLSIAFDTPSGIPDDEIIFNPQLRRYGNIDNSITCFGTLVLEWTRLSDLTGNQTYAKLAQRAQDHLIHPKTNQPFTLPGLVGTYVKLKDGYFEDYQAGWGGGSDSYYEYLIKMYAYDPVAFAKYGESWIQAAESSMLYLASSPSTRPDLAFLGEMRGNVLIPISSHLASVCGGSLILGGLLLQNQTFIDFGLKLSESYYDVYRQSPGGIGPELFKWVDDGKQPLAKASVNRPPPPKWSSFYKKSGWYHTNPEYILRPETIESLYYAYRATGEKKWQDWAWEAFESLNRMSKVEGGYTGLRSVMKTADDKTRKGLWPSPKEFCFQLCVSCFSIFVVYETLVFVTEIDRANFRNLKLGGYLQAHGGDQCLPDFEAPSLLSEVGALRESCANAYSYPPSTYRIGTVTAHFGDPQPQYQKALKTHLMQNLVHKTHLDVFCSEVVDGIWNKAALVLSLLLEEMAKPAGERFEWLFWVNRDTLALDPCRPVSSFLPAGTQRSVDKLHLILSKDPNGDLAAGVFLVRVDRLAIDFFSDLLALRHFQPNLSVPLEERTAIEMLIEEARFRDAVVQAPCAWFNAYPLPAADFVSGERNDGLGYNARKGDFLVNFHGDEDEDQEIGEWMDMLERQKGLWPKEELLRNLTSDIENFWIDQGYSA</sequence>
<dbReference type="InterPro" id="IPR036026">
    <property type="entry name" value="Seven-hairpin_glycosidases"/>
</dbReference>
<keyword evidence="5 12" id="KW-0378">Hydrolase</keyword>
<keyword evidence="16" id="KW-1185">Reference proteome</keyword>
<evidence type="ECO:0000256" key="3">
    <source>
        <dbReference type="ARBA" id="ARBA00007658"/>
    </source>
</evidence>
<accession>A0A8H4K9G3</accession>
<dbReference type="GO" id="GO:0005783">
    <property type="term" value="C:endoplasmic reticulum"/>
    <property type="evidence" value="ECO:0007669"/>
    <property type="project" value="TreeGrafter"/>
</dbReference>
<dbReference type="InterPro" id="IPR050749">
    <property type="entry name" value="Glycosyl_Hydrolase_47"/>
</dbReference>